<feature type="compositionally biased region" description="Low complexity" evidence="2">
    <location>
        <begin position="477"/>
        <end position="491"/>
    </location>
</feature>
<dbReference type="NCBIfam" id="NF045942">
    <property type="entry name" value="PolPhglucPhase"/>
    <property type="match status" value="1"/>
</dbReference>
<feature type="region of interest" description="Disordered" evidence="2">
    <location>
        <begin position="247"/>
        <end position="530"/>
    </location>
</feature>
<keyword evidence="4" id="KW-1185">Reference proteome</keyword>
<sequence length="530" mass="55605">MKNMAVIGIDIGGSGIKGALVDIRRGELVGERFRVDTPEPSNPKSVVSAVAEVVGHFRGRPERVGITFPGVISNGVVRTAANVDKSWMNTNGAQLFSQELHCPVALVNDADAAGMAEMEFGAGKGRKGKVVMLTFGTGIGSAVFIDGMLVPNTEFGHIKMHGVDAEKRAAARVRQDEDLGWGAWSKRVRKYLQHLEQLLSPDLFIVGGGVSRKSDNFLDRIDIETEVVPAMLLNNAGIIGAALATPQATEGRPMPATSTGARKTTGTSRKTTAKKAGTSSPTARKSAKSTTPRKSTASKSASTRKSTSPRTSTTASKSTSARKSATASKSTSARKSATASKSTSPRKSTTASKSTSPRKSTTASKSTSPRKSATASKSTSPRKSATASKSTSPRKSTAASKSTTPRKSTATRKSTTGRKSTARKAATPRKSSTARKAPATRKSTTARKSTAPRKASTGPARRAGTARKAGSVRTGSTRKATAARKSTSARKSTTRTRKTTSAARKSTSTPRATSQIRRTTPKNPRTQKRG</sequence>
<dbReference type="EMBL" id="BONE01000008">
    <property type="protein sequence ID" value="GIF71989.1"/>
    <property type="molecule type" value="Genomic_DNA"/>
</dbReference>
<proteinExistence type="inferred from homology"/>
<dbReference type="PANTHER" id="PTHR18964">
    <property type="entry name" value="ROK (REPRESSOR, ORF, KINASE) FAMILY"/>
    <property type="match status" value="1"/>
</dbReference>
<protein>
    <recommendedName>
        <fullName evidence="5">Polyphosphate glucokinase</fullName>
    </recommendedName>
</protein>
<comment type="similarity">
    <text evidence="1">Belongs to the ROK (NagC/XylR) family.</text>
</comment>
<feature type="compositionally biased region" description="Polar residues" evidence="2">
    <location>
        <begin position="515"/>
        <end position="524"/>
    </location>
</feature>
<dbReference type="SUPFAM" id="SSF53067">
    <property type="entry name" value="Actin-like ATPase domain"/>
    <property type="match status" value="1"/>
</dbReference>
<dbReference type="Proteomes" id="UP000604117">
    <property type="component" value="Unassembled WGS sequence"/>
</dbReference>
<gene>
    <name evidence="3" type="ORF">Asi02nite_15070</name>
</gene>
<dbReference type="Pfam" id="PF00480">
    <property type="entry name" value="ROK"/>
    <property type="match status" value="1"/>
</dbReference>
<dbReference type="Gene3D" id="3.30.420.40">
    <property type="match status" value="2"/>
</dbReference>
<dbReference type="InterPro" id="IPR000600">
    <property type="entry name" value="ROK"/>
</dbReference>
<feature type="compositionally biased region" description="Polar residues" evidence="2">
    <location>
        <begin position="256"/>
        <end position="270"/>
    </location>
</feature>
<name>A0ABQ4CL17_9ACTN</name>
<feature type="compositionally biased region" description="Low complexity" evidence="2">
    <location>
        <begin position="499"/>
        <end position="514"/>
    </location>
</feature>
<dbReference type="InterPro" id="IPR043129">
    <property type="entry name" value="ATPase_NBD"/>
</dbReference>
<accession>A0ABQ4CL17</accession>
<evidence type="ECO:0000313" key="4">
    <source>
        <dbReference type="Proteomes" id="UP000604117"/>
    </source>
</evidence>
<reference evidence="3 4" key="1">
    <citation type="submission" date="2021-01" db="EMBL/GenBank/DDBJ databases">
        <title>Whole genome shotgun sequence of Asanoa siamensis NBRC 107932.</title>
        <authorList>
            <person name="Komaki H."/>
            <person name="Tamura T."/>
        </authorList>
    </citation>
    <scope>NUCLEOTIDE SEQUENCE [LARGE SCALE GENOMIC DNA]</scope>
    <source>
        <strain evidence="3 4">NBRC 107932</strain>
    </source>
</reference>
<feature type="compositionally biased region" description="Low complexity" evidence="2">
    <location>
        <begin position="288"/>
        <end position="419"/>
    </location>
</feature>
<dbReference type="CDD" id="cd24058">
    <property type="entry name" value="ASKHA_NBD_ROK_PPGK"/>
    <property type="match status" value="1"/>
</dbReference>
<evidence type="ECO:0000256" key="1">
    <source>
        <dbReference type="ARBA" id="ARBA00006479"/>
    </source>
</evidence>
<comment type="caution">
    <text evidence="3">The sequence shown here is derived from an EMBL/GenBank/DDBJ whole genome shotgun (WGS) entry which is preliminary data.</text>
</comment>
<evidence type="ECO:0008006" key="5">
    <source>
        <dbReference type="Google" id="ProtNLM"/>
    </source>
</evidence>
<evidence type="ECO:0000313" key="3">
    <source>
        <dbReference type="EMBL" id="GIF71989.1"/>
    </source>
</evidence>
<evidence type="ECO:0000256" key="2">
    <source>
        <dbReference type="SAM" id="MobiDB-lite"/>
    </source>
</evidence>
<organism evidence="3 4">
    <name type="scientific">Asanoa siamensis</name>
    <dbReference type="NCBI Taxonomy" id="926357"/>
    <lineage>
        <taxon>Bacteria</taxon>
        <taxon>Bacillati</taxon>
        <taxon>Actinomycetota</taxon>
        <taxon>Actinomycetes</taxon>
        <taxon>Micromonosporales</taxon>
        <taxon>Micromonosporaceae</taxon>
        <taxon>Asanoa</taxon>
    </lineage>
</organism>
<dbReference type="PANTHER" id="PTHR18964:SF146">
    <property type="entry name" value="POLYPHOSPHATE GLUCOKINASE"/>
    <property type="match status" value="1"/>
</dbReference>